<evidence type="ECO:0000259" key="2">
    <source>
        <dbReference type="Pfam" id="PF20516"/>
    </source>
</evidence>
<evidence type="ECO:0000313" key="3">
    <source>
        <dbReference type="EMBL" id="KAK3937689.1"/>
    </source>
</evidence>
<accession>A0AAN6N259</accession>
<name>A0AAN6N259_9PEZI</name>
<dbReference type="EMBL" id="MU853847">
    <property type="protein sequence ID" value="KAK3937689.1"/>
    <property type="molecule type" value="Genomic_DNA"/>
</dbReference>
<reference evidence="4" key="1">
    <citation type="journal article" date="2023" name="Mol. Phylogenet. Evol.">
        <title>Genome-scale phylogeny and comparative genomics of the fungal order Sordariales.</title>
        <authorList>
            <person name="Hensen N."/>
            <person name="Bonometti L."/>
            <person name="Westerberg I."/>
            <person name="Brannstrom I.O."/>
            <person name="Guillou S."/>
            <person name="Cros-Aarteil S."/>
            <person name="Calhoun S."/>
            <person name="Haridas S."/>
            <person name="Kuo A."/>
            <person name="Mondo S."/>
            <person name="Pangilinan J."/>
            <person name="Riley R."/>
            <person name="LaButti K."/>
            <person name="Andreopoulos B."/>
            <person name="Lipzen A."/>
            <person name="Chen C."/>
            <person name="Yan M."/>
            <person name="Daum C."/>
            <person name="Ng V."/>
            <person name="Clum A."/>
            <person name="Steindorff A."/>
            <person name="Ohm R.A."/>
            <person name="Martin F."/>
            <person name="Silar P."/>
            <person name="Natvig D.O."/>
            <person name="Lalanne C."/>
            <person name="Gautier V."/>
            <person name="Ament-Velasquez S.L."/>
            <person name="Kruys A."/>
            <person name="Hutchinson M.I."/>
            <person name="Powell A.J."/>
            <person name="Barry K."/>
            <person name="Miller A.N."/>
            <person name="Grigoriev I.V."/>
            <person name="Debuchy R."/>
            <person name="Gladieux P."/>
            <person name="Hiltunen Thoren M."/>
            <person name="Johannesson H."/>
        </authorList>
    </citation>
    <scope>NUCLEOTIDE SEQUENCE [LARGE SCALE GENOMIC DNA]</scope>
    <source>
        <strain evidence="4">CBS 340.73</strain>
    </source>
</reference>
<dbReference type="Proteomes" id="UP001303473">
    <property type="component" value="Unassembled WGS sequence"/>
</dbReference>
<protein>
    <recommendedName>
        <fullName evidence="2">PD-(D/E)XK nuclease-like domain-containing protein</fullName>
    </recommendedName>
</protein>
<sequence length="603" mass="66037">MDMRGKNIAEHNLFGMNVPGMDMSQIVAAPPRTRRRKRQQFEQDLGVDVEESEYEEMRVEGEDEGEGGGEEEQEQEEEEEDEEEEESNQDEEDEDGDGDGDGEGEGDEHSEDYAGHDAGNGNNAPTGNGPYSGPYNPIGGANGNVTGFGNPNTDNNPNRGNYAASGSIMHLANVLGIGNPNIGNRDHWNSSISSQPADGNAIYMSHVPDIGIAPNNANVFENAEARVPSSPTAFASNPPAYESLYVPIPVSDPAALTTGYPPFADVITSIPHNFRSVYDEIVSLTSGRGIIPMELVQHINSLMKHRLGETLLTLYYHGYITNSEFHPESHTKQLFEFQILSAVVKLVRQWENLGTSAADWNVRVHGEILRAAFHVNEDGFKPCHQGVTFRDLRDAKITDRWRTDAAVYNHNPSGAVAFCVVLADQGIAFATNQTLQAAGSRYNDDGANMSVNHIDNKDLWGQPVAVHIATRTPASNTTTETVAAELADWVAAQFKRLRWLVAKGDYADPAQEKFKMIMGGGGRPVDITLPVIMVQGKQWDLYFATDPLDGSPQFTHIHKAITIGYTDSIVGCYTVVAALRALGHWIKGEYRTWLLLNALNRAA</sequence>
<gene>
    <name evidence="3" type="ORF">QBC46DRAFT_442791</name>
</gene>
<feature type="domain" description="PD-(D/E)XK nuclease-like" evidence="2">
    <location>
        <begin position="332"/>
        <end position="591"/>
    </location>
</feature>
<dbReference type="InterPro" id="IPR046797">
    <property type="entry name" value="PDDEXK_12"/>
</dbReference>
<evidence type="ECO:0000256" key="1">
    <source>
        <dbReference type="SAM" id="MobiDB-lite"/>
    </source>
</evidence>
<proteinExistence type="predicted"/>
<dbReference type="AlphaFoldDB" id="A0AAN6N259"/>
<feature type="compositionally biased region" description="Low complexity" evidence="1">
    <location>
        <begin position="119"/>
        <end position="129"/>
    </location>
</feature>
<keyword evidence="4" id="KW-1185">Reference proteome</keyword>
<feature type="region of interest" description="Disordered" evidence="1">
    <location>
        <begin position="24"/>
        <end position="161"/>
    </location>
</feature>
<dbReference type="Pfam" id="PF20516">
    <property type="entry name" value="PDDEXK_12"/>
    <property type="match status" value="1"/>
</dbReference>
<feature type="compositionally biased region" description="Acidic residues" evidence="1">
    <location>
        <begin position="45"/>
        <end position="54"/>
    </location>
</feature>
<organism evidence="3 4">
    <name type="scientific">Diplogelasinospora grovesii</name>
    <dbReference type="NCBI Taxonomy" id="303347"/>
    <lineage>
        <taxon>Eukaryota</taxon>
        <taxon>Fungi</taxon>
        <taxon>Dikarya</taxon>
        <taxon>Ascomycota</taxon>
        <taxon>Pezizomycotina</taxon>
        <taxon>Sordariomycetes</taxon>
        <taxon>Sordariomycetidae</taxon>
        <taxon>Sordariales</taxon>
        <taxon>Diplogelasinosporaceae</taxon>
        <taxon>Diplogelasinospora</taxon>
    </lineage>
</organism>
<feature type="compositionally biased region" description="Low complexity" evidence="1">
    <location>
        <begin position="147"/>
        <end position="161"/>
    </location>
</feature>
<comment type="caution">
    <text evidence="3">The sequence shown here is derived from an EMBL/GenBank/DDBJ whole genome shotgun (WGS) entry which is preliminary data.</text>
</comment>
<evidence type="ECO:0000313" key="4">
    <source>
        <dbReference type="Proteomes" id="UP001303473"/>
    </source>
</evidence>
<feature type="compositionally biased region" description="Acidic residues" evidence="1">
    <location>
        <begin position="61"/>
        <end position="110"/>
    </location>
</feature>